<name>A0ABV7WPV8_9GAMM</name>
<accession>A0ABV7WPV8</accession>
<protein>
    <submittedName>
        <fullName evidence="2">YeaC family protein</fullName>
    </submittedName>
</protein>
<dbReference type="InterPro" id="IPR009749">
    <property type="entry name" value="DUF1315"/>
</dbReference>
<proteinExistence type="predicted"/>
<comment type="caution">
    <text evidence="2">The sequence shown here is derived from an EMBL/GenBank/DDBJ whole genome shotgun (WGS) entry which is preliminary data.</text>
</comment>
<dbReference type="Proteomes" id="UP001595710">
    <property type="component" value="Unassembled WGS sequence"/>
</dbReference>
<reference evidence="3" key="1">
    <citation type="journal article" date="2019" name="Int. J. Syst. Evol. Microbiol.">
        <title>The Global Catalogue of Microorganisms (GCM) 10K type strain sequencing project: providing services to taxonomists for standard genome sequencing and annotation.</title>
        <authorList>
            <consortium name="The Broad Institute Genomics Platform"/>
            <consortium name="The Broad Institute Genome Sequencing Center for Infectious Disease"/>
            <person name="Wu L."/>
            <person name="Ma J."/>
        </authorList>
    </citation>
    <scope>NUCLEOTIDE SEQUENCE [LARGE SCALE GENOMIC DNA]</scope>
    <source>
        <strain evidence="3">CECT 8288</strain>
    </source>
</reference>
<organism evidence="2 3">
    <name type="scientific">Reinekea marina</name>
    <dbReference type="NCBI Taxonomy" id="1310421"/>
    <lineage>
        <taxon>Bacteria</taxon>
        <taxon>Pseudomonadati</taxon>
        <taxon>Pseudomonadota</taxon>
        <taxon>Gammaproteobacteria</taxon>
        <taxon>Oceanospirillales</taxon>
        <taxon>Saccharospirillaceae</taxon>
        <taxon>Reinekea</taxon>
    </lineage>
</organism>
<keyword evidence="3" id="KW-1185">Reference proteome</keyword>
<gene>
    <name evidence="2" type="ORF">ACFOND_01855</name>
</gene>
<evidence type="ECO:0000313" key="2">
    <source>
        <dbReference type="EMBL" id="MFC3700369.1"/>
    </source>
</evidence>
<dbReference type="EMBL" id="JBHRYN010000004">
    <property type="protein sequence ID" value="MFC3700369.1"/>
    <property type="molecule type" value="Genomic_DNA"/>
</dbReference>
<evidence type="ECO:0000256" key="1">
    <source>
        <dbReference type="SAM" id="MobiDB-lite"/>
    </source>
</evidence>
<feature type="region of interest" description="Disordered" evidence="1">
    <location>
        <begin position="64"/>
        <end position="87"/>
    </location>
</feature>
<evidence type="ECO:0000313" key="3">
    <source>
        <dbReference type="Proteomes" id="UP001595710"/>
    </source>
</evidence>
<dbReference type="RefSeq" id="WP_290282185.1">
    <property type="nucleotide sequence ID" value="NZ_JAUFQI010000001.1"/>
</dbReference>
<sequence length="87" mass="9857">MNFDQLAQNMTPDIYSRIRESVELGRWPNGVALTKEQKGLCIEAMLKYEISHNIPEHQRTGYLEQACKSSSESIPTVDVTDDQEASL</sequence>
<dbReference type="Pfam" id="PF07023">
    <property type="entry name" value="DUF1315"/>
    <property type="match status" value="1"/>
</dbReference>